<keyword evidence="1" id="KW-0472">Membrane</keyword>
<proteinExistence type="predicted"/>
<feature type="transmembrane region" description="Helical" evidence="1">
    <location>
        <begin position="98"/>
        <end position="120"/>
    </location>
</feature>
<keyword evidence="1" id="KW-0812">Transmembrane</keyword>
<sequence length="263" mass="26900">MLNRVFTVGLLAGLVAGLAIAVLQQFTTTPIILKAEVYEKAAEHHAALALPTPSVAGWTASGAPVILAHSHGPEAGAAAPKAEADEGWQPRDGLKRTLFTSLATVLTAIGYALVLIAGMLVAGDRITPRTGLAWAAGAFAATGLATGLGLAPELPGAAAADLTARQLWWVGTAASTALALWLLVRVDRMPAKSFGLLFLVAPHLIGAPHPATLTSTVPAELAAHFASTSLALHAALWLSVGALVGLFWTRTEKTAAAVKVAAR</sequence>
<accession>A0AAU7XA29</accession>
<keyword evidence="1" id="KW-1133">Transmembrane helix</keyword>
<feature type="transmembrane region" description="Helical" evidence="1">
    <location>
        <begin position="230"/>
        <end position="249"/>
    </location>
</feature>
<dbReference type="KEGG" id="mflg:ABS361_20045"/>
<organism evidence="2">
    <name type="scientific">Methyloraptor flagellatus</name>
    <dbReference type="NCBI Taxonomy" id="3162530"/>
    <lineage>
        <taxon>Bacteria</taxon>
        <taxon>Pseudomonadati</taxon>
        <taxon>Pseudomonadota</taxon>
        <taxon>Alphaproteobacteria</taxon>
        <taxon>Hyphomicrobiales</taxon>
        <taxon>Ancalomicrobiaceae</taxon>
        <taxon>Methyloraptor</taxon>
    </lineage>
</organism>
<dbReference type="EMBL" id="CP158568">
    <property type="protein sequence ID" value="XBY44287.1"/>
    <property type="molecule type" value="Genomic_DNA"/>
</dbReference>
<feature type="transmembrane region" description="Helical" evidence="1">
    <location>
        <begin position="132"/>
        <end position="151"/>
    </location>
</feature>
<feature type="transmembrane region" description="Helical" evidence="1">
    <location>
        <begin position="191"/>
        <end position="210"/>
    </location>
</feature>
<dbReference type="NCBIfam" id="TIGR02458">
    <property type="entry name" value="CbtA"/>
    <property type="match status" value="1"/>
</dbReference>
<dbReference type="RefSeq" id="WP_407049379.1">
    <property type="nucleotide sequence ID" value="NZ_CP158568.1"/>
</dbReference>
<evidence type="ECO:0000256" key="1">
    <source>
        <dbReference type="SAM" id="Phobius"/>
    </source>
</evidence>
<gene>
    <name evidence="2" type="ORF">ABS361_20045</name>
</gene>
<dbReference type="InterPro" id="IPR012666">
    <property type="entry name" value="CbtA_put"/>
</dbReference>
<feature type="transmembrane region" description="Helical" evidence="1">
    <location>
        <begin position="166"/>
        <end position="184"/>
    </location>
</feature>
<protein>
    <submittedName>
        <fullName evidence="2">CbtA family protein</fullName>
    </submittedName>
</protein>
<name>A0AAU7XA29_9HYPH</name>
<reference evidence="2" key="1">
    <citation type="submission" date="2024-06" db="EMBL/GenBank/DDBJ databases">
        <title>Methylostella associata gen. nov., sp. nov., a novel Ancalomicrobiaceae-affiliated facultatively methylotrophic bacteria that feed on methanotrophs of the genus Methylococcus.</title>
        <authorList>
            <person name="Saltykova V."/>
            <person name="Danilova O.V."/>
            <person name="Oshkin I.Y."/>
            <person name="Belova S.E."/>
            <person name="Pimenov N.V."/>
            <person name="Dedysh S.N."/>
        </authorList>
    </citation>
    <scope>NUCLEOTIDE SEQUENCE</scope>
    <source>
        <strain evidence="2">S20</strain>
    </source>
</reference>
<dbReference type="AlphaFoldDB" id="A0AAU7XA29"/>
<dbReference type="Pfam" id="PF09490">
    <property type="entry name" value="CbtA"/>
    <property type="match status" value="1"/>
</dbReference>
<evidence type="ECO:0000313" key="2">
    <source>
        <dbReference type="EMBL" id="XBY44287.1"/>
    </source>
</evidence>